<feature type="transmembrane region" description="Helical" evidence="1">
    <location>
        <begin position="45"/>
        <end position="66"/>
    </location>
</feature>
<proteinExistence type="predicted"/>
<name>A0A0E4CRP6_MYCLN</name>
<dbReference type="AlphaFoldDB" id="A0A0E4CRP6"/>
<keyword evidence="1" id="KW-1133">Transmembrane helix</keyword>
<keyword evidence="1" id="KW-0472">Membrane</keyword>
<sequence length="76" mass="7758">MLLVAGAEGSAGGAGVTLEAGSAIGVVVLFDNSPAPNPTAKARMVAPPASVIAVLLWDFIMFSLLCKGCRPHHRQT</sequence>
<organism evidence="2 3">
    <name type="scientific">Mycobacterium lentiflavum</name>
    <dbReference type="NCBI Taxonomy" id="141349"/>
    <lineage>
        <taxon>Bacteria</taxon>
        <taxon>Bacillati</taxon>
        <taxon>Actinomycetota</taxon>
        <taxon>Actinomycetes</taxon>
        <taxon>Mycobacteriales</taxon>
        <taxon>Mycobacteriaceae</taxon>
        <taxon>Mycobacterium</taxon>
        <taxon>Mycobacterium simiae complex</taxon>
    </lineage>
</organism>
<protein>
    <submittedName>
        <fullName evidence="2">Uncharacterized protein</fullName>
    </submittedName>
</protein>
<keyword evidence="1" id="KW-0812">Transmembrane</keyword>
<evidence type="ECO:0000313" key="3">
    <source>
        <dbReference type="Proteomes" id="UP000199251"/>
    </source>
</evidence>
<gene>
    <name evidence="2" type="ORF">BN1232_06416</name>
</gene>
<evidence type="ECO:0000256" key="1">
    <source>
        <dbReference type="SAM" id="Phobius"/>
    </source>
</evidence>
<accession>A0A0E4CRP6</accession>
<reference evidence="2 3" key="1">
    <citation type="submission" date="2015-03" db="EMBL/GenBank/DDBJ databases">
        <authorList>
            <person name="Urmite Genomes"/>
        </authorList>
    </citation>
    <scope>NUCLEOTIDE SEQUENCE [LARGE SCALE GENOMIC DNA]</scope>
    <source>
        <strain evidence="2 3">CSUR P1491</strain>
    </source>
</reference>
<evidence type="ECO:0000313" key="2">
    <source>
        <dbReference type="EMBL" id="CQD24852.1"/>
    </source>
</evidence>
<dbReference type="Proteomes" id="UP000199251">
    <property type="component" value="Unassembled WGS sequence"/>
</dbReference>
<dbReference type="EMBL" id="CTEE01000003">
    <property type="protein sequence ID" value="CQD24852.1"/>
    <property type="molecule type" value="Genomic_DNA"/>
</dbReference>